<proteinExistence type="inferred from homology"/>
<keyword evidence="4 7" id="KW-0479">Metal-binding</keyword>
<dbReference type="EMBL" id="MU858235">
    <property type="protein sequence ID" value="KAK4208634.1"/>
    <property type="molecule type" value="Genomic_DNA"/>
</dbReference>
<dbReference type="PRINTS" id="PR00465">
    <property type="entry name" value="EP450IV"/>
</dbReference>
<keyword evidence="5 7" id="KW-0408">Iron</keyword>
<evidence type="ECO:0000256" key="3">
    <source>
        <dbReference type="ARBA" id="ARBA00022617"/>
    </source>
</evidence>
<dbReference type="GO" id="GO:0016705">
    <property type="term" value="F:oxidoreductase activity, acting on paired donors, with incorporation or reduction of molecular oxygen"/>
    <property type="evidence" value="ECO:0007669"/>
    <property type="project" value="InterPro"/>
</dbReference>
<keyword evidence="6" id="KW-0560">Oxidoreductase</keyword>
<dbReference type="PANTHER" id="PTHR24305">
    <property type="entry name" value="CYTOCHROME P450"/>
    <property type="match status" value="1"/>
</dbReference>
<name>A0AAN6XXS4_9PEZI</name>
<organism evidence="9 10">
    <name type="scientific">Rhypophila decipiens</name>
    <dbReference type="NCBI Taxonomy" id="261697"/>
    <lineage>
        <taxon>Eukaryota</taxon>
        <taxon>Fungi</taxon>
        <taxon>Dikarya</taxon>
        <taxon>Ascomycota</taxon>
        <taxon>Pezizomycotina</taxon>
        <taxon>Sordariomycetes</taxon>
        <taxon>Sordariomycetidae</taxon>
        <taxon>Sordariales</taxon>
        <taxon>Naviculisporaceae</taxon>
        <taxon>Rhypophila</taxon>
    </lineage>
</organism>
<comment type="cofactor">
    <cofactor evidence="1 7">
        <name>heme</name>
        <dbReference type="ChEBI" id="CHEBI:30413"/>
    </cofactor>
</comment>
<dbReference type="Proteomes" id="UP001301769">
    <property type="component" value="Unassembled WGS sequence"/>
</dbReference>
<evidence type="ECO:0000256" key="1">
    <source>
        <dbReference type="ARBA" id="ARBA00001971"/>
    </source>
</evidence>
<dbReference type="GO" id="GO:0005506">
    <property type="term" value="F:iron ion binding"/>
    <property type="evidence" value="ECO:0007669"/>
    <property type="project" value="InterPro"/>
</dbReference>
<evidence type="ECO:0000256" key="4">
    <source>
        <dbReference type="ARBA" id="ARBA00022723"/>
    </source>
</evidence>
<feature type="transmembrane region" description="Helical" evidence="8">
    <location>
        <begin position="20"/>
        <end position="38"/>
    </location>
</feature>
<evidence type="ECO:0000256" key="8">
    <source>
        <dbReference type="SAM" id="Phobius"/>
    </source>
</evidence>
<feature type="binding site" description="axial binding residue" evidence="7">
    <location>
        <position position="545"/>
    </location>
    <ligand>
        <name>heme</name>
        <dbReference type="ChEBI" id="CHEBI:30413"/>
    </ligand>
    <ligandPart>
        <name>Fe</name>
        <dbReference type="ChEBI" id="CHEBI:18248"/>
    </ligandPart>
</feature>
<evidence type="ECO:0000256" key="2">
    <source>
        <dbReference type="ARBA" id="ARBA00010617"/>
    </source>
</evidence>
<dbReference type="Pfam" id="PF00067">
    <property type="entry name" value="p450"/>
    <property type="match status" value="2"/>
</dbReference>
<keyword evidence="8" id="KW-0472">Membrane</keyword>
<comment type="caution">
    <text evidence="9">The sequence shown here is derived from an EMBL/GenBank/DDBJ whole genome shotgun (WGS) entry which is preliminary data.</text>
</comment>
<dbReference type="InterPro" id="IPR002403">
    <property type="entry name" value="Cyt_P450_E_grp-IV"/>
</dbReference>
<evidence type="ECO:0000256" key="7">
    <source>
        <dbReference type="PIRSR" id="PIRSR602403-1"/>
    </source>
</evidence>
<dbReference type="AlphaFoldDB" id="A0AAN6XXS4"/>
<keyword evidence="6" id="KW-0503">Monooxygenase</keyword>
<keyword evidence="8" id="KW-0812">Transmembrane</keyword>
<reference evidence="9" key="2">
    <citation type="submission" date="2023-05" db="EMBL/GenBank/DDBJ databases">
        <authorList>
            <consortium name="Lawrence Berkeley National Laboratory"/>
            <person name="Steindorff A."/>
            <person name="Hensen N."/>
            <person name="Bonometti L."/>
            <person name="Westerberg I."/>
            <person name="Brannstrom I.O."/>
            <person name="Guillou S."/>
            <person name="Cros-Aarteil S."/>
            <person name="Calhoun S."/>
            <person name="Haridas S."/>
            <person name="Kuo A."/>
            <person name="Mondo S."/>
            <person name="Pangilinan J."/>
            <person name="Riley R."/>
            <person name="Labutti K."/>
            <person name="Andreopoulos B."/>
            <person name="Lipzen A."/>
            <person name="Chen C."/>
            <person name="Yanf M."/>
            <person name="Daum C."/>
            <person name="Ng V."/>
            <person name="Clum A."/>
            <person name="Ohm R."/>
            <person name="Martin F."/>
            <person name="Silar P."/>
            <person name="Natvig D."/>
            <person name="Lalanne C."/>
            <person name="Gautier V."/>
            <person name="Ament-Velasquez S.L."/>
            <person name="Kruys A."/>
            <person name="Hutchinson M.I."/>
            <person name="Powell A.J."/>
            <person name="Barry K."/>
            <person name="Miller A.N."/>
            <person name="Grigoriev I.V."/>
            <person name="Debuchy R."/>
            <person name="Gladieux P."/>
            <person name="Thoren M.H."/>
            <person name="Johannesson H."/>
        </authorList>
    </citation>
    <scope>NUCLEOTIDE SEQUENCE</scope>
    <source>
        <strain evidence="9">PSN293</strain>
    </source>
</reference>
<gene>
    <name evidence="9" type="ORF">QBC37DRAFT_378865</name>
</gene>
<dbReference type="GO" id="GO:0020037">
    <property type="term" value="F:heme binding"/>
    <property type="evidence" value="ECO:0007669"/>
    <property type="project" value="InterPro"/>
</dbReference>
<protein>
    <submittedName>
        <fullName evidence="9">Cytochrome P450</fullName>
    </submittedName>
</protein>
<dbReference type="Gene3D" id="1.10.630.10">
    <property type="entry name" value="Cytochrome P450"/>
    <property type="match status" value="1"/>
</dbReference>
<dbReference type="SUPFAM" id="SSF48264">
    <property type="entry name" value="Cytochrome P450"/>
    <property type="match status" value="1"/>
</dbReference>
<dbReference type="GO" id="GO:0004497">
    <property type="term" value="F:monooxygenase activity"/>
    <property type="evidence" value="ECO:0007669"/>
    <property type="project" value="UniProtKB-KW"/>
</dbReference>
<dbReference type="InterPro" id="IPR050121">
    <property type="entry name" value="Cytochrome_P450_monoxygenase"/>
</dbReference>
<sequence length="599" mass="68090">MPFLEGIFAQGPGLSAGSLGANIATVLLSIATILYIIYRRIMPKPLPGIPYHPEALNSPLGDMPALLKAAKERGDTTAWMQDQIKEFNSPISQMFIIFPYWKPVVMLSDAREVEDILVRRTPKEFDRSTSLASLFEGIVPDHQIMLPTDANWKARRRLLQDLMTPSFLRGTASPAIYKTVVNLVELWEVKKGLVGGHREFSARDDVHLAALDGVMMFSFGEDPEIGEGPISGKLRYLKSLGEEDRVKIKDREDGPVEIPEGELDETTKWILELGDSVEQVRKVLFRRLAWRYWRRTKLRRSLELKKRFILGQLDKAVKEMEKHAEDDESWIRSAVDHIVMRERKYAAKEGRKPDYASHMILEETFGFILAGHETTSTSVMWSLKILADNQDEQTKLRQVLQETFPEALAERRLLTNEELHDTNIPYVDAALEELLRCAPTLTVNSRTAIKDTIILGRHIPKGTLVFLTGANMHGTHIPPFPIDESIRSESSRTAKAQGRCSDVWNEDDMGEFKPSRWLKNDGHGNQVFDSMAGPHLGFGLGIRGCYGRRLAYVEFRSLIVLIIWRFVLDKCGKEESGYEAIDGITRRPKKCFVKLRDAY</sequence>
<dbReference type="InterPro" id="IPR001128">
    <property type="entry name" value="Cyt_P450"/>
</dbReference>
<keyword evidence="8" id="KW-1133">Transmembrane helix</keyword>
<dbReference type="InterPro" id="IPR036396">
    <property type="entry name" value="Cyt_P450_sf"/>
</dbReference>
<dbReference type="PANTHER" id="PTHR24305:SF232">
    <property type="entry name" value="P450, PUTATIVE (EUROFUNG)-RELATED"/>
    <property type="match status" value="1"/>
</dbReference>
<comment type="similarity">
    <text evidence="2">Belongs to the cytochrome P450 family.</text>
</comment>
<evidence type="ECO:0000313" key="9">
    <source>
        <dbReference type="EMBL" id="KAK4208634.1"/>
    </source>
</evidence>
<evidence type="ECO:0000256" key="6">
    <source>
        <dbReference type="ARBA" id="ARBA00023033"/>
    </source>
</evidence>
<evidence type="ECO:0000256" key="5">
    <source>
        <dbReference type="ARBA" id="ARBA00023004"/>
    </source>
</evidence>
<keyword evidence="3 7" id="KW-0349">Heme</keyword>
<dbReference type="PRINTS" id="PR00385">
    <property type="entry name" value="P450"/>
</dbReference>
<reference evidence="9" key="1">
    <citation type="journal article" date="2023" name="Mol. Phylogenet. Evol.">
        <title>Genome-scale phylogeny and comparative genomics of the fungal order Sordariales.</title>
        <authorList>
            <person name="Hensen N."/>
            <person name="Bonometti L."/>
            <person name="Westerberg I."/>
            <person name="Brannstrom I.O."/>
            <person name="Guillou S."/>
            <person name="Cros-Aarteil S."/>
            <person name="Calhoun S."/>
            <person name="Haridas S."/>
            <person name="Kuo A."/>
            <person name="Mondo S."/>
            <person name="Pangilinan J."/>
            <person name="Riley R."/>
            <person name="LaButti K."/>
            <person name="Andreopoulos B."/>
            <person name="Lipzen A."/>
            <person name="Chen C."/>
            <person name="Yan M."/>
            <person name="Daum C."/>
            <person name="Ng V."/>
            <person name="Clum A."/>
            <person name="Steindorff A."/>
            <person name="Ohm R.A."/>
            <person name="Martin F."/>
            <person name="Silar P."/>
            <person name="Natvig D.O."/>
            <person name="Lalanne C."/>
            <person name="Gautier V."/>
            <person name="Ament-Velasquez S.L."/>
            <person name="Kruys A."/>
            <person name="Hutchinson M.I."/>
            <person name="Powell A.J."/>
            <person name="Barry K."/>
            <person name="Miller A.N."/>
            <person name="Grigoriev I.V."/>
            <person name="Debuchy R."/>
            <person name="Gladieux P."/>
            <person name="Hiltunen Thoren M."/>
            <person name="Johannesson H."/>
        </authorList>
    </citation>
    <scope>NUCLEOTIDE SEQUENCE</scope>
    <source>
        <strain evidence="9">PSN293</strain>
    </source>
</reference>
<evidence type="ECO:0000313" key="10">
    <source>
        <dbReference type="Proteomes" id="UP001301769"/>
    </source>
</evidence>
<keyword evidence="10" id="KW-1185">Reference proteome</keyword>
<accession>A0AAN6XXS4</accession>